<dbReference type="PANTHER" id="PTHR12015">
    <property type="entry name" value="SMALL INDUCIBLE CYTOKINE A"/>
    <property type="match status" value="1"/>
</dbReference>
<accession>A0A8J6G973</accession>
<comment type="subcellular location">
    <subcellularLocation>
        <location evidence="1 10">Secreted</location>
    </subcellularLocation>
</comment>
<dbReference type="PANTHER" id="PTHR12015:SF183">
    <property type="entry name" value="C-C MOTIF CHEMOKINE 3"/>
    <property type="match status" value="1"/>
</dbReference>
<evidence type="ECO:0000256" key="2">
    <source>
        <dbReference type="ARBA" id="ARBA00010868"/>
    </source>
</evidence>
<dbReference type="SUPFAM" id="SSF54117">
    <property type="entry name" value="Interleukin 8-like chemokines"/>
    <property type="match status" value="1"/>
</dbReference>
<protein>
    <recommendedName>
        <fullName evidence="10">C-C motif chemokine</fullName>
    </recommendedName>
</protein>
<evidence type="ECO:0000313" key="13">
    <source>
        <dbReference type="Proteomes" id="UP000710432"/>
    </source>
</evidence>
<dbReference type="GO" id="GO:0005615">
    <property type="term" value="C:extracellular space"/>
    <property type="evidence" value="ECO:0007669"/>
    <property type="project" value="UniProtKB-KW"/>
</dbReference>
<sequence>MDPMAAMEQACAQAVSLGPVLGTTVFLCLAQWALLTDSCGQFAKAWSWQSRSLKNGLKADGANTPAYCCFTYSRQINRKFIADYFETNSLCSQPGVIFQTRRNRKVCADPKETWVQEYIADLKQNA</sequence>
<dbReference type="GO" id="GO:0006954">
    <property type="term" value="P:inflammatory response"/>
    <property type="evidence" value="ECO:0007669"/>
    <property type="project" value="TreeGrafter"/>
</dbReference>
<evidence type="ECO:0000259" key="11">
    <source>
        <dbReference type="SMART" id="SM00199"/>
    </source>
</evidence>
<evidence type="ECO:0000256" key="4">
    <source>
        <dbReference type="ARBA" id="ARBA00022514"/>
    </source>
</evidence>
<comment type="subunit">
    <text evidence="9">Self-associates. Also heterodimer of MIP-1-alpha(4-69) and MIP-1-beta(3-69). Interacts with CCR1.</text>
</comment>
<comment type="function">
    <text evidence="8">Monokine with inflammatory and chemokinetic properties. Binds to CCR1, CCR4 and CCR5. One of the major HIV-suppressive factors produced by CD8+ T-cells. Recombinant MIP-1-alpha induces a dose-dependent inhibition of different strains of HIV-1, HIV-2, and simian immunodeficiency virus (SIV).</text>
</comment>
<comment type="caution">
    <text evidence="12">The sequence shown here is derived from an EMBL/GenBank/DDBJ whole genome shotgun (WGS) entry which is preliminary data.</text>
</comment>
<dbReference type="AlphaFoldDB" id="A0A8J6G973"/>
<reference evidence="12" key="1">
    <citation type="submission" date="2020-03" db="EMBL/GenBank/DDBJ databases">
        <title>Studies in the Genomics of Life Span.</title>
        <authorList>
            <person name="Glass D."/>
        </authorList>
    </citation>
    <scope>NUCLEOTIDE SEQUENCE</scope>
    <source>
        <strain evidence="12">LTLLF</strain>
        <tissue evidence="12">Muscle</tissue>
    </source>
</reference>
<evidence type="ECO:0000256" key="7">
    <source>
        <dbReference type="ARBA" id="ARBA00023157"/>
    </source>
</evidence>
<evidence type="ECO:0000256" key="8">
    <source>
        <dbReference type="ARBA" id="ARBA00044740"/>
    </source>
</evidence>
<dbReference type="GO" id="GO:0048020">
    <property type="term" value="F:CCR chemokine receptor binding"/>
    <property type="evidence" value="ECO:0007669"/>
    <property type="project" value="TreeGrafter"/>
</dbReference>
<keyword evidence="5 10" id="KW-0964">Secreted</keyword>
<dbReference type="GO" id="GO:0070098">
    <property type="term" value="P:chemokine-mediated signaling pathway"/>
    <property type="evidence" value="ECO:0007669"/>
    <property type="project" value="TreeGrafter"/>
</dbReference>
<dbReference type="Pfam" id="PF00048">
    <property type="entry name" value="IL8"/>
    <property type="match status" value="1"/>
</dbReference>
<dbReference type="CDD" id="cd00272">
    <property type="entry name" value="Chemokine_CC"/>
    <property type="match status" value="1"/>
</dbReference>
<feature type="domain" description="Chemokine interleukin-8-like" evidence="11">
    <location>
        <begin position="65"/>
        <end position="122"/>
    </location>
</feature>
<dbReference type="InterPro" id="IPR039809">
    <property type="entry name" value="Chemokine_b/g/d"/>
</dbReference>
<evidence type="ECO:0000256" key="1">
    <source>
        <dbReference type="ARBA" id="ARBA00004613"/>
    </source>
</evidence>
<dbReference type="GO" id="GO:0061844">
    <property type="term" value="P:antimicrobial humoral immune response mediated by antimicrobial peptide"/>
    <property type="evidence" value="ECO:0007669"/>
    <property type="project" value="TreeGrafter"/>
</dbReference>
<evidence type="ECO:0000313" key="12">
    <source>
        <dbReference type="EMBL" id="KAH0507075.1"/>
    </source>
</evidence>
<dbReference type="PROSITE" id="PS00472">
    <property type="entry name" value="SMALL_CYTOKINES_CC"/>
    <property type="match status" value="1"/>
</dbReference>
<dbReference type="Proteomes" id="UP000710432">
    <property type="component" value="Unassembled WGS sequence"/>
</dbReference>
<evidence type="ECO:0000256" key="6">
    <source>
        <dbReference type="ARBA" id="ARBA00022729"/>
    </source>
</evidence>
<keyword evidence="4 10" id="KW-0202">Cytokine</keyword>
<dbReference type="GO" id="GO:0030335">
    <property type="term" value="P:positive regulation of cell migration"/>
    <property type="evidence" value="ECO:0007669"/>
    <property type="project" value="TreeGrafter"/>
</dbReference>
<evidence type="ECO:0000256" key="3">
    <source>
        <dbReference type="ARBA" id="ARBA00022500"/>
    </source>
</evidence>
<organism evidence="12 13">
    <name type="scientific">Microtus ochrogaster</name>
    <name type="common">Prairie vole</name>
    <dbReference type="NCBI Taxonomy" id="79684"/>
    <lineage>
        <taxon>Eukaryota</taxon>
        <taxon>Metazoa</taxon>
        <taxon>Chordata</taxon>
        <taxon>Craniata</taxon>
        <taxon>Vertebrata</taxon>
        <taxon>Euteleostomi</taxon>
        <taxon>Mammalia</taxon>
        <taxon>Eutheria</taxon>
        <taxon>Euarchontoglires</taxon>
        <taxon>Glires</taxon>
        <taxon>Rodentia</taxon>
        <taxon>Myomorpha</taxon>
        <taxon>Muroidea</taxon>
        <taxon>Cricetidae</taxon>
        <taxon>Arvicolinae</taxon>
        <taxon>Microtus</taxon>
    </lineage>
</organism>
<dbReference type="InterPro" id="IPR036048">
    <property type="entry name" value="Interleukin_8-like_sf"/>
</dbReference>
<proteinExistence type="inferred from homology"/>
<dbReference type="FunFam" id="2.40.50.40:FF:000002">
    <property type="entry name" value="C-C motif chemokine"/>
    <property type="match status" value="1"/>
</dbReference>
<gene>
    <name evidence="12" type="ORF">LTLLF_170465</name>
</gene>
<dbReference type="GO" id="GO:0008009">
    <property type="term" value="F:chemokine activity"/>
    <property type="evidence" value="ECO:0007669"/>
    <property type="project" value="InterPro"/>
</dbReference>
<keyword evidence="6" id="KW-0732">Signal</keyword>
<evidence type="ECO:0000256" key="9">
    <source>
        <dbReference type="ARBA" id="ARBA00046726"/>
    </source>
</evidence>
<keyword evidence="7" id="KW-1015">Disulfide bond</keyword>
<keyword evidence="3 10" id="KW-0145">Chemotaxis</keyword>
<name>A0A8J6G973_MICOH</name>
<dbReference type="SMART" id="SM00199">
    <property type="entry name" value="SCY"/>
    <property type="match status" value="1"/>
</dbReference>
<dbReference type="EMBL" id="JAATJU010023748">
    <property type="protein sequence ID" value="KAH0507075.1"/>
    <property type="molecule type" value="Genomic_DNA"/>
</dbReference>
<comment type="similarity">
    <text evidence="2 10">Belongs to the intercrine beta (chemokine CC) family.</text>
</comment>
<dbReference type="InterPro" id="IPR000827">
    <property type="entry name" value="Chemokine_CC_CS"/>
</dbReference>
<dbReference type="Gene3D" id="2.40.50.40">
    <property type="match status" value="1"/>
</dbReference>
<dbReference type="InterPro" id="IPR001811">
    <property type="entry name" value="Chemokine_IL8-like_dom"/>
</dbReference>
<evidence type="ECO:0000256" key="5">
    <source>
        <dbReference type="ARBA" id="ARBA00022525"/>
    </source>
</evidence>
<evidence type="ECO:0000256" key="10">
    <source>
        <dbReference type="RuleBase" id="RU361150"/>
    </source>
</evidence>